<gene>
    <name evidence="1" type="ORF">H6H03_32580</name>
</gene>
<evidence type="ECO:0000313" key="1">
    <source>
        <dbReference type="EMBL" id="MBD2738561.1"/>
    </source>
</evidence>
<sequence length="85" mass="9235">MSTTMSKQEIEAKLATLVQQDESFKHNLITNPRLTLEEIGLGFLPSDIQIIVAESGSEQELSDNELENVSGGAEVSVGITITIKF</sequence>
<organism evidence="1 2">
    <name type="scientific">Nostoc paludosum FACHB-159</name>
    <dbReference type="NCBI Taxonomy" id="2692908"/>
    <lineage>
        <taxon>Bacteria</taxon>
        <taxon>Bacillati</taxon>
        <taxon>Cyanobacteriota</taxon>
        <taxon>Cyanophyceae</taxon>
        <taxon>Nostocales</taxon>
        <taxon>Nostocaceae</taxon>
        <taxon>Nostoc</taxon>
    </lineage>
</organism>
<evidence type="ECO:0000313" key="2">
    <source>
        <dbReference type="Proteomes" id="UP000637383"/>
    </source>
</evidence>
<dbReference type="RefSeq" id="WP_190959092.1">
    <property type="nucleotide sequence ID" value="NZ_JACJTU010000053.1"/>
</dbReference>
<dbReference type="InterPro" id="IPR036648">
    <property type="entry name" value="CN_Hdrase_a/SCN_Hdrase_g_sf"/>
</dbReference>
<proteinExistence type="predicted"/>
<comment type="caution">
    <text evidence="1">The sequence shown here is derived from an EMBL/GenBank/DDBJ whole genome shotgun (WGS) entry which is preliminary data.</text>
</comment>
<name>A0ABR8KG80_9NOSO</name>
<protein>
    <submittedName>
        <fullName evidence="1">Bacteriocin</fullName>
    </submittedName>
</protein>
<keyword evidence="2" id="KW-1185">Reference proteome</keyword>
<dbReference type="EMBL" id="JACJTU010000053">
    <property type="protein sequence ID" value="MBD2738561.1"/>
    <property type="molecule type" value="Genomic_DNA"/>
</dbReference>
<dbReference type="NCBIfam" id="TIGR01847">
    <property type="entry name" value="bacteriocin_sig"/>
    <property type="match status" value="1"/>
</dbReference>
<dbReference type="InterPro" id="IPR010133">
    <property type="entry name" value="Bacteriocin_signal_seq"/>
</dbReference>
<dbReference type="Proteomes" id="UP000637383">
    <property type="component" value="Unassembled WGS sequence"/>
</dbReference>
<reference evidence="1 2" key="1">
    <citation type="journal article" date="2020" name="ISME J.">
        <title>Comparative genomics reveals insights into cyanobacterial evolution and habitat adaptation.</title>
        <authorList>
            <person name="Chen M.Y."/>
            <person name="Teng W.K."/>
            <person name="Zhao L."/>
            <person name="Hu C.X."/>
            <person name="Zhou Y.K."/>
            <person name="Han B.P."/>
            <person name="Song L.R."/>
            <person name="Shu W.S."/>
        </authorList>
    </citation>
    <scope>NUCLEOTIDE SEQUENCE [LARGE SCALE GENOMIC DNA]</scope>
    <source>
        <strain evidence="1 2">FACHB-159</strain>
    </source>
</reference>
<dbReference type="SUPFAM" id="SSF56209">
    <property type="entry name" value="Nitrile hydratase alpha chain"/>
    <property type="match status" value="1"/>
</dbReference>
<accession>A0ABR8KG80</accession>